<proteinExistence type="predicted"/>
<reference evidence="2 3" key="1">
    <citation type="submission" date="2019-06" db="EMBL/GenBank/DDBJ databases">
        <title>A novel bacterium of genus Amaricoccus, isolated from marine sediment.</title>
        <authorList>
            <person name="Huang H."/>
            <person name="Mo K."/>
            <person name="Hu Y."/>
        </authorList>
    </citation>
    <scope>NUCLEOTIDE SEQUENCE [LARGE SCALE GENOMIC DNA]</scope>
    <source>
        <strain evidence="2 3">HB172011</strain>
    </source>
</reference>
<dbReference type="Proteomes" id="UP000319255">
    <property type="component" value="Unassembled WGS sequence"/>
</dbReference>
<comment type="caution">
    <text evidence="2">The sequence shown here is derived from an EMBL/GenBank/DDBJ whole genome shotgun (WGS) entry which is preliminary data.</text>
</comment>
<dbReference type="OrthoDB" id="8909920at2"/>
<dbReference type="RefSeq" id="WP_140452673.1">
    <property type="nucleotide sequence ID" value="NZ_VFRP01000002.1"/>
</dbReference>
<name>A0A501WWF1_9RHOB</name>
<accession>A0A501WWF1</accession>
<evidence type="ECO:0000313" key="3">
    <source>
        <dbReference type="Proteomes" id="UP000319255"/>
    </source>
</evidence>
<protein>
    <recommendedName>
        <fullName evidence="4">Recombinase RecT</fullName>
    </recommendedName>
</protein>
<evidence type="ECO:0000313" key="2">
    <source>
        <dbReference type="EMBL" id="TPE53052.1"/>
    </source>
</evidence>
<dbReference type="EMBL" id="VFRP01000002">
    <property type="protein sequence ID" value="TPE53052.1"/>
    <property type="molecule type" value="Genomic_DNA"/>
</dbReference>
<feature type="region of interest" description="Disordered" evidence="1">
    <location>
        <begin position="194"/>
        <end position="218"/>
    </location>
</feature>
<gene>
    <name evidence="2" type="ORF">FJM51_03230</name>
</gene>
<sequence length="264" mass="27842">MNQTTAISTQTAPAPAKAPVKAGGAIAAFAPQTIEEAFRLSQALAGAGDMVPKAFQNRPEMIMAAIMKGSEVGLAPMQALAHIAVVNGRPSLWGDAIPGLVMRAGHHVDVEISGEGEKMVATATLTRGDNGRVIVRTFSMADAKRAGLAGKQGPWQQYPARMLSMRARSFAVRDGAPDALMGLELTEEVQDYGPDRARDVTPATPRRGGVIYRDEPAPQPADEIIEHNADGEVVEGAPTPEQIEAAMAAAKAEAERQARDEDEG</sequence>
<evidence type="ECO:0008006" key="4">
    <source>
        <dbReference type="Google" id="ProtNLM"/>
    </source>
</evidence>
<evidence type="ECO:0000256" key="1">
    <source>
        <dbReference type="SAM" id="MobiDB-lite"/>
    </source>
</evidence>
<dbReference type="AlphaFoldDB" id="A0A501WWF1"/>
<keyword evidence="3" id="KW-1185">Reference proteome</keyword>
<organism evidence="2 3">
    <name type="scientific">Amaricoccus solimangrovi</name>
    <dbReference type="NCBI Taxonomy" id="2589815"/>
    <lineage>
        <taxon>Bacteria</taxon>
        <taxon>Pseudomonadati</taxon>
        <taxon>Pseudomonadota</taxon>
        <taxon>Alphaproteobacteria</taxon>
        <taxon>Rhodobacterales</taxon>
        <taxon>Paracoccaceae</taxon>
        <taxon>Amaricoccus</taxon>
    </lineage>
</organism>